<proteinExistence type="predicted"/>
<sequence length="295" mass="33624">MNGRQATRLKNPFSPAYQPPPPLHTRLITLLFRLVLGFINGLIERATEPFKTHEVRGIHGSEHKRWQPLFGHPAPILHPNYLSRQPFELIDRVCYFLVEPADLLAFALTSKANHAIVVPRHINFRAIRADVRWGSIWEAIQKNDGVAPRFASLEIISSPTTDNAVVPVALFPAGTSQKIMTNRSWEGPALQHLTKAISKMQGLTRFHWTDASIRLTDQLELLANLRDFCPALEDVHVVNQRMMPRQEMFMDDEHQRVNPNELKRIKANITESPVRLFSAELPLLSNQNPRLHGCD</sequence>
<evidence type="ECO:0008006" key="3">
    <source>
        <dbReference type="Google" id="ProtNLM"/>
    </source>
</evidence>
<gene>
    <name evidence="1" type="ORF">BDV98DRAFT_363567</name>
</gene>
<dbReference type="EMBL" id="ML178819">
    <property type="protein sequence ID" value="TFL04175.1"/>
    <property type="molecule type" value="Genomic_DNA"/>
</dbReference>
<dbReference type="Proteomes" id="UP000305067">
    <property type="component" value="Unassembled WGS sequence"/>
</dbReference>
<accession>A0A5C3QQB8</accession>
<keyword evidence="2" id="KW-1185">Reference proteome</keyword>
<evidence type="ECO:0000313" key="2">
    <source>
        <dbReference type="Proteomes" id="UP000305067"/>
    </source>
</evidence>
<protein>
    <recommendedName>
        <fullName evidence="3">F-box domain-containing protein</fullName>
    </recommendedName>
</protein>
<dbReference type="AlphaFoldDB" id="A0A5C3QQB8"/>
<reference evidence="1 2" key="1">
    <citation type="journal article" date="2019" name="Nat. Ecol. Evol.">
        <title>Megaphylogeny resolves global patterns of mushroom evolution.</title>
        <authorList>
            <person name="Varga T."/>
            <person name="Krizsan K."/>
            <person name="Foldi C."/>
            <person name="Dima B."/>
            <person name="Sanchez-Garcia M."/>
            <person name="Sanchez-Ramirez S."/>
            <person name="Szollosi G.J."/>
            <person name="Szarkandi J.G."/>
            <person name="Papp V."/>
            <person name="Albert L."/>
            <person name="Andreopoulos W."/>
            <person name="Angelini C."/>
            <person name="Antonin V."/>
            <person name="Barry K.W."/>
            <person name="Bougher N.L."/>
            <person name="Buchanan P."/>
            <person name="Buyck B."/>
            <person name="Bense V."/>
            <person name="Catcheside P."/>
            <person name="Chovatia M."/>
            <person name="Cooper J."/>
            <person name="Damon W."/>
            <person name="Desjardin D."/>
            <person name="Finy P."/>
            <person name="Geml J."/>
            <person name="Haridas S."/>
            <person name="Hughes K."/>
            <person name="Justo A."/>
            <person name="Karasinski D."/>
            <person name="Kautmanova I."/>
            <person name="Kiss B."/>
            <person name="Kocsube S."/>
            <person name="Kotiranta H."/>
            <person name="LaButti K.M."/>
            <person name="Lechner B.E."/>
            <person name="Liimatainen K."/>
            <person name="Lipzen A."/>
            <person name="Lukacs Z."/>
            <person name="Mihaltcheva S."/>
            <person name="Morgado L.N."/>
            <person name="Niskanen T."/>
            <person name="Noordeloos M.E."/>
            <person name="Ohm R.A."/>
            <person name="Ortiz-Santana B."/>
            <person name="Ovrebo C."/>
            <person name="Racz N."/>
            <person name="Riley R."/>
            <person name="Savchenko A."/>
            <person name="Shiryaev A."/>
            <person name="Soop K."/>
            <person name="Spirin V."/>
            <person name="Szebenyi C."/>
            <person name="Tomsovsky M."/>
            <person name="Tulloss R.E."/>
            <person name="Uehling J."/>
            <person name="Grigoriev I.V."/>
            <person name="Vagvolgyi C."/>
            <person name="Papp T."/>
            <person name="Martin F.M."/>
            <person name="Miettinen O."/>
            <person name="Hibbett D.S."/>
            <person name="Nagy L.G."/>
        </authorList>
    </citation>
    <scope>NUCLEOTIDE SEQUENCE [LARGE SCALE GENOMIC DNA]</scope>
    <source>
        <strain evidence="1 2">CBS 309.79</strain>
    </source>
</reference>
<organism evidence="1 2">
    <name type="scientific">Pterulicium gracile</name>
    <dbReference type="NCBI Taxonomy" id="1884261"/>
    <lineage>
        <taxon>Eukaryota</taxon>
        <taxon>Fungi</taxon>
        <taxon>Dikarya</taxon>
        <taxon>Basidiomycota</taxon>
        <taxon>Agaricomycotina</taxon>
        <taxon>Agaricomycetes</taxon>
        <taxon>Agaricomycetidae</taxon>
        <taxon>Agaricales</taxon>
        <taxon>Pleurotineae</taxon>
        <taxon>Pterulaceae</taxon>
        <taxon>Pterulicium</taxon>
    </lineage>
</organism>
<name>A0A5C3QQB8_9AGAR</name>
<dbReference type="OrthoDB" id="3270296at2759"/>
<evidence type="ECO:0000313" key="1">
    <source>
        <dbReference type="EMBL" id="TFL04175.1"/>
    </source>
</evidence>